<dbReference type="Proteomes" id="UP000489600">
    <property type="component" value="Unassembled WGS sequence"/>
</dbReference>
<accession>A0A565BXL1</accession>
<dbReference type="OrthoDB" id="1090427at2759"/>
<protein>
    <recommendedName>
        <fullName evidence="1">MATH domain-containing protein</fullName>
    </recommendedName>
</protein>
<gene>
    <name evidence="2" type="ORF">ANE_LOCUS16587</name>
</gene>
<sequence length="160" mass="18226">MLLLTKLHERDSGFLVNGELKITAEVDVLETEESEGTTQPLKKRKQDNDGMLSIDLLNKTQQLKEVHGFLILPSQAESVKRIFEKHPNMALDFQAKNQTVRTACMNVLLSLIETLCQSLQDLSIDELGQADNALTYLKNSGFKVDWLERKLEQVKEKKIE</sequence>
<name>A0A565BXL1_9BRAS</name>
<dbReference type="AlphaFoldDB" id="A0A565BXL1"/>
<evidence type="ECO:0000313" key="2">
    <source>
        <dbReference type="EMBL" id="VVB06143.1"/>
    </source>
</evidence>
<proteinExistence type="predicted"/>
<organism evidence="2 3">
    <name type="scientific">Arabis nemorensis</name>
    <dbReference type="NCBI Taxonomy" id="586526"/>
    <lineage>
        <taxon>Eukaryota</taxon>
        <taxon>Viridiplantae</taxon>
        <taxon>Streptophyta</taxon>
        <taxon>Embryophyta</taxon>
        <taxon>Tracheophyta</taxon>
        <taxon>Spermatophyta</taxon>
        <taxon>Magnoliopsida</taxon>
        <taxon>eudicotyledons</taxon>
        <taxon>Gunneridae</taxon>
        <taxon>Pentapetalae</taxon>
        <taxon>rosids</taxon>
        <taxon>malvids</taxon>
        <taxon>Brassicales</taxon>
        <taxon>Brassicaceae</taxon>
        <taxon>Arabideae</taxon>
        <taxon>Arabis</taxon>
    </lineage>
</organism>
<dbReference type="PANTHER" id="PTHR46236:SF11">
    <property type="entry name" value="TRAF-LIKE SUPERFAMILY PROTEIN"/>
    <property type="match status" value="1"/>
</dbReference>
<dbReference type="InterPro" id="IPR050804">
    <property type="entry name" value="MCC"/>
</dbReference>
<dbReference type="PANTHER" id="PTHR46236">
    <property type="entry name" value="TRAF-LIKE SUPERFAMILY PROTEIN"/>
    <property type="match status" value="1"/>
</dbReference>
<reference evidence="2" key="1">
    <citation type="submission" date="2019-07" db="EMBL/GenBank/DDBJ databases">
        <authorList>
            <person name="Dittberner H."/>
        </authorList>
    </citation>
    <scope>NUCLEOTIDE SEQUENCE [LARGE SCALE GENOMIC DNA]</scope>
</reference>
<dbReference type="EMBL" id="CABITT030000005">
    <property type="protein sequence ID" value="VVB06143.1"/>
    <property type="molecule type" value="Genomic_DNA"/>
</dbReference>
<comment type="caution">
    <text evidence="2">The sequence shown here is derived from an EMBL/GenBank/DDBJ whole genome shotgun (WGS) entry which is preliminary data.</text>
</comment>
<dbReference type="PROSITE" id="PS50144">
    <property type="entry name" value="MATH"/>
    <property type="match status" value="1"/>
</dbReference>
<keyword evidence="3" id="KW-1185">Reference proteome</keyword>
<evidence type="ECO:0000259" key="1">
    <source>
        <dbReference type="PROSITE" id="PS50144"/>
    </source>
</evidence>
<feature type="domain" description="MATH" evidence="1">
    <location>
        <begin position="1"/>
        <end position="26"/>
    </location>
</feature>
<dbReference type="InterPro" id="IPR002083">
    <property type="entry name" value="MATH/TRAF_dom"/>
</dbReference>
<evidence type="ECO:0000313" key="3">
    <source>
        <dbReference type="Proteomes" id="UP000489600"/>
    </source>
</evidence>